<name>A0ABT8JFX7_9BACL</name>
<keyword evidence="2" id="KW-1185">Reference proteome</keyword>
<comment type="caution">
    <text evidence="1">The sequence shown here is derived from an EMBL/GenBank/DDBJ whole genome shotgun (WGS) entry which is preliminary data.</text>
</comment>
<protein>
    <submittedName>
        <fullName evidence="1">Uncharacterized protein</fullName>
    </submittedName>
</protein>
<accession>A0ABT8JFX7</accession>
<dbReference type="Proteomes" id="UP001174205">
    <property type="component" value="Unassembled WGS sequence"/>
</dbReference>
<sequence length="288" mass="33077">MSQVEYSESDLFLSTLKEYLESEGEEDILKHLEPSKLSINYSDRFSGRLWNQRSAYVDLKVAVRSKKALEADDLYHRLNRYCSELYENTDEYGYAGLKIGVLVGLTSTSNNENRDIQYYSKNQVYENLRTKVHNSTLDPIEEMYILEACACAISGQRLAAVTMLGCAAEQLLLLLSRSYLQYLRKHGSEAESKKFDENVVQAKKAHARLDGFKRTVSNQERLFESLGLENSNLHFQYLDFLRQIRNESGHPTGIRLSEETMNSLFVNYQLLIDRVHPLILSIPIANPV</sequence>
<proteinExistence type="predicted"/>
<evidence type="ECO:0000313" key="2">
    <source>
        <dbReference type="Proteomes" id="UP001174205"/>
    </source>
</evidence>
<gene>
    <name evidence="1" type="ORF">P5G61_22400</name>
</gene>
<reference evidence="1" key="1">
    <citation type="submission" date="2023-03" db="EMBL/GenBank/DDBJ databases">
        <title>MT1 and MT2 Draft Genomes of Novel Species.</title>
        <authorList>
            <person name="Venkateswaran K."/>
        </authorList>
    </citation>
    <scope>NUCLEOTIDE SEQUENCE</scope>
    <source>
        <strain evidence="1">F6_3S_P_1C</strain>
    </source>
</reference>
<organism evidence="1 2">
    <name type="scientific">Paenibacillus vandeheii</name>
    <dbReference type="NCBI Taxonomy" id="3035917"/>
    <lineage>
        <taxon>Bacteria</taxon>
        <taxon>Bacillati</taxon>
        <taxon>Bacillota</taxon>
        <taxon>Bacilli</taxon>
        <taxon>Bacillales</taxon>
        <taxon>Paenibacillaceae</taxon>
        <taxon>Paenibacillus</taxon>
    </lineage>
</organism>
<evidence type="ECO:0000313" key="1">
    <source>
        <dbReference type="EMBL" id="MDN4604011.1"/>
    </source>
</evidence>
<dbReference type="RefSeq" id="WP_024633661.1">
    <property type="nucleotide sequence ID" value="NZ_JAROCD010000011.1"/>
</dbReference>
<dbReference type="EMBL" id="JAROCD010000011">
    <property type="protein sequence ID" value="MDN4604011.1"/>
    <property type="molecule type" value="Genomic_DNA"/>
</dbReference>